<dbReference type="EMBL" id="MIJE01000033">
    <property type="protein sequence ID" value="OEF96138.1"/>
    <property type="molecule type" value="Genomic_DNA"/>
</dbReference>
<dbReference type="Proteomes" id="UP000094296">
    <property type="component" value="Unassembled WGS sequence"/>
</dbReference>
<dbReference type="AlphaFoldDB" id="A0A1E5G113"/>
<dbReference type="OrthoDB" id="2739040at2"/>
<comment type="caution">
    <text evidence="1">The sequence shown here is derived from an EMBL/GenBank/DDBJ whole genome shotgun (WGS) entry which is preliminary data.</text>
</comment>
<sequence>MKKGVLITATILLIILFSNAFTVRLDGLSAALANPLVPNDSTLVDQVDYSWCSLYILETDKGPITAISNKVIGILWKSTTSISYYSHDDPVKTLGGANWSSRGREATVFSVQVEDDNVSYIEVGSLDSRKRKEAVIGEPITFSWDKEIPFNELDAKALNDKGEILYEYRNSKIHHSSENIRWYSVEADN</sequence>
<dbReference type="STRING" id="766136.BHF68_10425"/>
<dbReference type="RefSeq" id="WP_069644059.1">
    <property type="nucleotide sequence ID" value="NZ_MIJE01000033.1"/>
</dbReference>
<accession>A0A1E5G113</accession>
<proteinExistence type="predicted"/>
<evidence type="ECO:0000313" key="2">
    <source>
        <dbReference type="Proteomes" id="UP000094296"/>
    </source>
</evidence>
<gene>
    <name evidence="1" type="ORF">BHF68_10425</name>
</gene>
<reference evidence="1 2" key="1">
    <citation type="submission" date="2016-09" db="EMBL/GenBank/DDBJ databases">
        <title>Draft genome sequence for the type strain of Desulfuribacillus alkaliarsenatis AHT28, an obligately anaerobic, sulfidogenic bacterium isolated from Russian soda lake sediments.</title>
        <authorList>
            <person name="Abin C.A."/>
            <person name="Hollibaugh J.T."/>
        </authorList>
    </citation>
    <scope>NUCLEOTIDE SEQUENCE [LARGE SCALE GENOMIC DNA]</scope>
    <source>
        <strain evidence="1 2">AHT28</strain>
    </source>
</reference>
<name>A0A1E5G113_9FIRM</name>
<organism evidence="1 2">
    <name type="scientific">Desulfuribacillus alkaliarsenatis</name>
    <dbReference type="NCBI Taxonomy" id="766136"/>
    <lineage>
        <taxon>Bacteria</taxon>
        <taxon>Bacillati</taxon>
        <taxon>Bacillota</taxon>
        <taxon>Desulfuribacillia</taxon>
        <taxon>Desulfuribacillales</taxon>
        <taxon>Desulfuribacillaceae</taxon>
        <taxon>Desulfuribacillus</taxon>
    </lineage>
</organism>
<keyword evidence="2" id="KW-1185">Reference proteome</keyword>
<evidence type="ECO:0000313" key="1">
    <source>
        <dbReference type="EMBL" id="OEF96138.1"/>
    </source>
</evidence>
<protein>
    <submittedName>
        <fullName evidence="1">Uncharacterized protein</fullName>
    </submittedName>
</protein>